<dbReference type="PANTHER" id="PTHR43975">
    <property type="entry name" value="ZGC:101858"/>
    <property type="match status" value="1"/>
</dbReference>
<dbReference type="Pfam" id="PF13561">
    <property type="entry name" value="adh_short_C2"/>
    <property type="match status" value="3"/>
</dbReference>
<evidence type="ECO:0000313" key="3">
    <source>
        <dbReference type="Proteomes" id="UP000324832"/>
    </source>
</evidence>
<dbReference type="Proteomes" id="UP000324832">
    <property type="component" value="Unassembled WGS sequence"/>
</dbReference>
<dbReference type="PRINTS" id="PR00080">
    <property type="entry name" value="SDRFAMILY"/>
</dbReference>
<protein>
    <submittedName>
        <fullName evidence="2">Uncharacterized protein</fullName>
    </submittedName>
</protein>
<reference evidence="2 3" key="1">
    <citation type="submission" date="2017-07" db="EMBL/GenBank/DDBJ databases">
        <authorList>
            <person name="Talla V."/>
            <person name="Backstrom N."/>
        </authorList>
    </citation>
    <scope>NUCLEOTIDE SEQUENCE [LARGE SCALE GENOMIC DNA]</scope>
</reference>
<proteinExistence type="predicted"/>
<dbReference type="PROSITE" id="PS00061">
    <property type="entry name" value="ADH_SHORT"/>
    <property type="match status" value="3"/>
</dbReference>
<gene>
    <name evidence="2" type="ORF">LSINAPIS_LOCUS11225</name>
</gene>
<dbReference type="PRINTS" id="PR00081">
    <property type="entry name" value="GDHRDH"/>
</dbReference>
<dbReference type="GO" id="GO:0016491">
    <property type="term" value="F:oxidoreductase activity"/>
    <property type="evidence" value="ECO:0007669"/>
    <property type="project" value="UniProtKB-KW"/>
</dbReference>
<dbReference type="FunFam" id="3.40.50.720:FF:000084">
    <property type="entry name" value="Short-chain dehydrogenase reductase"/>
    <property type="match status" value="3"/>
</dbReference>
<name>A0A5E4QRQ4_9NEOP</name>
<accession>A0A5E4QRQ4</accession>
<dbReference type="InterPro" id="IPR020904">
    <property type="entry name" value="Sc_DH/Rdtase_CS"/>
</dbReference>
<evidence type="ECO:0000313" key="2">
    <source>
        <dbReference type="EMBL" id="VVD00629.1"/>
    </source>
</evidence>
<evidence type="ECO:0000256" key="1">
    <source>
        <dbReference type="ARBA" id="ARBA00023002"/>
    </source>
</evidence>
<dbReference type="EMBL" id="FZQP02004878">
    <property type="protein sequence ID" value="VVD00629.1"/>
    <property type="molecule type" value="Genomic_DNA"/>
</dbReference>
<dbReference type="PANTHER" id="PTHR43975:SF2">
    <property type="entry name" value="EG:BACR7A4.14 PROTEIN-RELATED"/>
    <property type="match status" value="1"/>
</dbReference>
<dbReference type="Gene3D" id="3.40.50.720">
    <property type="entry name" value="NAD(P)-binding Rossmann-like Domain"/>
    <property type="match status" value="4"/>
</dbReference>
<keyword evidence="1" id="KW-0560">Oxidoreductase</keyword>
<dbReference type="AlphaFoldDB" id="A0A5E4QRQ4"/>
<dbReference type="Pfam" id="PF00106">
    <property type="entry name" value="adh_short"/>
    <property type="match status" value="1"/>
</dbReference>
<keyword evidence="3" id="KW-1185">Reference proteome</keyword>
<dbReference type="SUPFAM" id="SSF51735">
    <property type="entry name" value="NAD(P)-binding Rossmann-fold domains"/>
    <property type="match status" value="4"/>
</dbReference>
<feature type="non-terminal residue" evidence="2">
    <location>
        <position position="815"/>
    </location>
</feature>
<dbReference type="InterPro" id="IPR036291">
    <property type="entry name" value="NAD(P)-bd_dom_sf"/>
</dbReference>
<sequence>MQTAATKMSFDSKVVIVTGASSGIGAAIAIAFAKESANVIIVGRNEENLRKVAKQCEINNRIPYVINADITNENDTKRIIDETINKFNKLDILVNNAGILRTVDLSKDDNIMENYDEVMKTNVRSVVDLTRLATPFLIQSKGNIINISSISGRKVFRGQNTLYCMSKAALDHYMRGMAITLGKYGVRVNNVSPGPVKTDIFARAGITASFEEMGFKTLLDRLGEPEEIADIVIFLASDKAKVVIVTGASSGIGAAIAIAFAKESAYLVIVGRNEENLRKVAKQCEINNRIPYIINADVTNENDTKRIIDETINEFNKLDILVNNAGILRIIDLSKDDNIMEKYDELMKTNVRAVVDLTKLAIPFLIQSKGNIVNISSAAGRKVSRCQNTLYCMTKAALDHYMRGMAITLGKYGVRVNNVSPGRVKTDMLGRAGFTASFEETKVKTLLARWGEPEEIADIVTFLASDKAKGVTGSNYTSDNGYLLYMSFDSKVVIVTGASSGIGAAIAIAFAKECANVVIVGRNEENLRKVAKQCETNNRIPYVINADVTNENDTKRIIDETINKFNKLDILVFQPIRRSGIGAAIAIAFAKECANLVIVGRNVENLRKVAKQCEINNRIPCVINADVTNENDTKRIIDETINTFNKLDILVNNAGILRTVDLSKDDKIVETYDELMKTNVRAVVDLTRLATPFLIQSKGNIINISSVAGRRVSKAEYTLYSMTKAALDQYMRGMAITLGKYGVRVNNVSPGPVKTDIFARAGSTVSFDEMGMKTLLNRWGEPEEIADIVTFLASDKAKGVTGSNYTSDNGYLLLR</sequence>
<organism evidence="2 3">
    <name type="scientific">Leptidea sinapis</name>
    <dbReference type="NCBI Taxonomy" id="189913"/>
    <lineage>
        <taxon>Eukaryota</taxon>
        <taxon>Metazoa</taxon>
        <taxon>Ecdysozoa</taxon>
        <taxon>Arthropoda</taxon>
        <taxon>Hexapoda</taxon>
        <taxon>Insecta</taxon>
        <taxon>Pterygota</taxon>
        <taxon>Neoptera</taxon>
        <taxon>Endopterygota</taxon>
        <taxon>Lepidoptera</taxon>
        <taxon>Glossata</taxon>
        <taxon>Ditrysia</taxon>
        <taxon>Papilionoidea</taxon>
        <taxon>Pieridae</taxon>
        <taxon>Dismorphiinae</taxon>
        <taxon>Leptidea</taxon>
    </lineage>
</organism>
<dbReference type="InterPro" id="IPR002347">
    <property type="entry name" value="SDR_fam"/>
</dbReference>